<organism evidence="1 2">
    <name type="scientific">Octopus vulgaris</name>
    <name type="common">Common octopus</name>
    <dbReference type="NCBI Taxonomy" id="6645"/>
    <lineage>
        <taxon>Eukaryota</taxon>
        <taxon>Metazoa</taxon>
        <taxon>Spiralia</taxon>
        <taxon>Lophotrochozoa</taxon>
        <taxon>Mollusca</taxon>
        <taxon>Cephalopoda</taxon>
        <taxon>Coleoidea</taxon>
        <taxon>Octopodiformes</taxon>
        <taxon>Octopoda</taxon>
        <taxon>Incirrata</taxon>
        <taxon>Octopodidae</taxon>
        <taxon>Octopus</taxon>
    </lineage>
</organism>
<dbReference type="EMBL" id="OX597815">
    <property type="protein sequence ID" value="CAI9718773.1"/>
    <property type="molecule type" value="Genomic_DNA"/>
</dbReference>
<accession>A0AA36AMD5</accession>
<reference evidence="1" key="1">
    <citation type="submission" date="2023-08" db="EMBL/GenBank/DDBJ databases">
        <authorList>
            <person name="Alioto T."/>
            <person name="Alioto T."/>
            <person name="Gomez Garrido J."/>
        </authorList>
    </citation>
    <scope>NUCLEOTIDE SEQUENCE</scope>
</reference>
<gene>
    <name evidence="1" type="ORF">OCTVUL_1B030730</name>
</gene>
<proteinExistence type="predicted"/>
<sequence>MHKRRSSGLKATLYFNDFICQIQVEEDVSLRLFREDSDCCMPQRIGGDKIQEAQRAIYGWVFSVELDVIVEVSEDIVDPGHLATETG</sequence>
<keyword evidence="2" id="KW-1185">Reference proteome</keyword>
<dbReference type="Proteomes" id="UP001162480">
    <property type="component" value="Chromosome 2"/>
</dbReference>
<protein>
    <submittedName>
        <fullName evidence="1">Uncharacterized protein</fullName>
    </submittedName>
</protein>
<evidence type="ECO:0000313" key="1">
    <source>
        <dbReference type="EMBL" id="CAI9718773.1"/>
    </source>
</evidence>
<dbReference type="AlphaFoldDB" id="A0AA36AMD5"/>
<name>A0AA36AMD5_OCTVU</name>
<evidence type="ECO:0000313" key="2">
    <source>
        <dbReference type="Proteomes" id="UP001162480"/>
    </source>
</evidence>